<sequence>MKSPAGSYFVKYLQLPANLSLSFEADDFQTKAMVTSPVLATPKQITSTNVSTLGEQEKEKEKEKEKENENENEKAPENETDNENEKEKEAEIEKAIQLFDINESRMLRLFSLFGSPLMKTQSVLKSYVETLSIICRSSQMKLTELELTMHNDDITDLVALIGDHVRCNDQIFNKLDTVARSIMNVPNNKLFKRLDHQWTINQTKQNTLLRTVQFFHSLHDANSNANKTAAVFRKIKSSDKTNKNGDDNIWMTESEQQQKLKMYEDCSKGLQILWEALDRCLTIFGYVPKDVLAAEMEKKETEEKDKKGAKKGKGGNKEENDSENADKEKEKKNENENENENEKEDKQKNARGPNNINFASNAGNDALKKKTEEENTRITSSVLRLKPLILAFFIVHDFYQVEFNTKSTCEEMEADIENNLASDYLLQRHEYFLNFTDKHRTIFNLLIAQKPQLLTGGDSRSHSMKLGPFAPLIWHPKRVLDLENKKRYLHLCLQTIRNDYLQQERDYFGSQRTHLEVRRKQLFNDSFCQMKLWTKQELMNRLSIRFLGEEGIDASGLTREWYSQLTKAMFDPSYCLFIPAADNNSVFQPNPHSSFNNDHIENFKFVGLFVAKAVFDGQNLEAYFTRSFLKHILHVKPTWEDLQSMDYLHYKNLKWMLENSIEGVVFSDFTYELEKMGVTEKFELRPNGHEITVTDANKKEYIELVSDLKMNKLVEEQTQAFLKGFNMLIPHWLISIFTWSELDLLICGMPDIDVVDWQNNTQYFGGYNQDSPQIKRGSFKQNNVLCVIFFRWFWETVQDMDKEERALLLQFVTGTSRVPLGGFANLPGMNGNQRFQIHSSAQPDETLPSAHTCFNQLDLPRYSTKGILKEKLLLAIRECSQGFGFA</sequence>
<keyword evidence="10" id="KW-1185">Reference proteome</keyword>
<dbReference type="AlphaFoldDB" id="X6NL70"/>
<evidence type="ECO:0000313" key="9">
    <source>
        <dbReference type="EMBL" id="ETO26449.1"/>
    </source>
</evidence>
<protein>
    <recommendedName>
        <fullName evidence="3">HECT-type E3 ubiquitin transferase</fullName>
        <ecNumber evidence="3">2.3.2.26</ecNumber>
    </recommendedName>
</protein>
<dbReference type="GO" id="GO:0061630">
    <property type="term" value="F:ubiquitin protein ligase activity"/>
    <property type="evidence" value="ECO:0007669"/>
    <property type="project" value="UniProtKB-EC"/>
</dbReference>
<dbReference type="Gene3D" id="3.30.2160.10">
    <property type="entry name" value="Hect, E3 ligase catalytic domain"/>
    <property type="match status" value="1"/>
</dbReference>
<evidence type="ECO:0000256" key="5">
    <source>
        <dbReference type="ARBA" id="ARBA00022786"/>
    </source>
</evidence>
<evidence type="ECO:0000313" key="10">
    <source>
        <dbReference type="Proteomes" id="UP000023152"/>
    </source>
</evidence>
<dbReference type="GO" id="GO:0006511">
    <property type="term" value="P:ubiquitin-dependent protein catabolic process"/>
    <property type="evidence" value="ECO:0007669"/>
    <property type="project" value="TreeGrafter"/>
</dbReference>
<dbReference type="GO" id="GO:0000209">
    <property type="term" value="P:protein polyubiquitination"/>
    <property type="evidence" value="ECO:0007669"/>
    <property type="project" value="TreeGrafter"/>
</dbReference>
<name>X6NL70_RETFI</name>
<dbReference type="Gene3D" id="3.90.1750.10">
    <property type="entry name" value="Hect, E3 ligase catalytic domains"/>
    <property type="match status" value="1"/>
</dbReference>
<feature type="region of interest" description="Disordered" evidence="7">
    <location>
        <begin position="297"/>
        <end position="376"/>
    </location>
</feature>
<evidence type="ECO:0000256" key="4">
    <source>
        <dbReference type="ARBA" id="ARBA00022679"/>
    </source>
</evidence>
<comment type="pathway">
    <text evidence="2">Protein modification; protein ubiquitination.</text>
</comment>
<feature type="compositionally biased region" description="Basic and acidic residues" evidence="7">
    <location>
        <begin position="297"/>
        <end position="306"/>
    </location>
</feature>
<dbReference type="SMART" id="SM00119">
    <property type="entry name" value="HECTc"/>
    <property type="match status" value="1"/>
</dbReference>
<organism evidence="9 10">
    <name type="scientific">Reticulomyxa filosa</name>
    <dbReference type="NCBI Taxonomy" id="46433"/>
    <lineage>
        <taxon>Eukaryota</taxon>
        <taxon>Sar</taxon>
        <taxon>Rhizaria</taxon>
        <taxon>Retaria</taxon>
        <taxon>Foraminifera</taxon>
        <taxon>Monothalamids</taxon>
        <taxon>Reticulomyxidae</taxon>
        <taxon>Reticulomyxa</taxon>
    </lineage>
</organism>
<dbReference type="PANTHER" id="PTHR11254">
    <property type="entry name" value="HECT DOMAIN UBIQUITIN-PROTEIN LIGASE"/>
    <property type="match status" value="1"/>
</dbReference>
<dbReference type="SUPFAM" id="SSF56204">
    <property type="entry name" value="Hect, E3 ligase catalytic domain"/>
    <property type="match status" value="1"/>
</dbReference>
<dbReference type="FunFam" id="3.30.2160.10:FF:000001">
    <property type="entry name" value="E3 ubiquitin-protein ligase NEDD4-like"/>
    <property type="match status" value="1"/>
</dbReference>
<keyword evidence="4" id="KW-0808">Transferase</keyword>
<feature type="compositionally biased region" description="Basic and acidic residues" evidence="7">
    <location>
        <begin position="55"/>
        <end position="89"/>
    </location>
</feature>
<accession>X6NL70</accession>
<dbReference type="OMA" id="PASCEIS"/>
<feature type="domain" description="HECT" evidence="8">
    <location>
        <begin position="534"/>
        <end position="886"/>
    </location>
</feature>
<dbReference type="FunFam" id="3.90.1750.10:FF:000079">
    <property type="entry name" value="E3 ubiquitin-protein ligase"/>
    <property type="match status" value="1"/>
</dbReference>
<dbReference type="InterPro" id="IPR035983">
    <property type="entry name" value="Hect_E3_ubiquitin_ligase"/>
</dbReference>
<dbReference type="PANTHER" id="PTHR11254:SF67">
    <property type="entry name" value="E3 UBIQUITIN-PROTEIN LIGASE HUWE1"/>
    <property type="match status" value="1"/>
</dbReference>
<dbReference type="FunFam" id="3.30.2410.10:FF:000009">
    <property type="entry name" value="Probable E3 ubiquitin-protein ligase HECTD2"/>
    <property type="match status" value="1"/>
</dbReference>
<dbReference type="OrthoDB" id="8068875at2759"/>
<dbReference type="InterPro" id="IPR000569">
    <property type="entry name" value="HECT_dom"/>
</dbReference>
<comment type="caution">
    <text evidence="9">The sequence shown here is derived from an EMBL/GenBank/DDBJ whole genome shotgun (WGS) entry which is preliminary data.</text>
</comment>
<evidence type="ECO:0000256" key="2">
    <source>
        <dbReference type="ARBA" id="ARBA00004906"/>
    </source>
</evidence>
<evidence type="ECO:0000256" key="1">
    <source>
        <dbReference type="ARBA" id="ARBA00000885"/>
    </source>
</evidence>
<feature type="compositionally biased region" description="Polar residues" evidence="7">
    <location>
        <begin position="45"/>
        <end position="54"/>
    </location>
</feature>
<dbReference type="GO" id="GO:0005737">
    <property type="term" value="C:cytoplasm"/>
    <property type="evidence" value="ECO:0007669"/>
    <property type="project" value="UniProtKB-ARBA"/>
</dbReference>
<feature type="region of interest" description="Disordered" evidence="7">
    <location>
        <begin position="45"/>
        <end position="89"/>
    </location>
</feature>
<dbReference type="EMBL" id="ASPP01007860">
    <property type="protein sequence ID" value="ETO26449.1"/>
    <property type="molecule type" value="Genomic_DNA"/>
</dbReference>
<dbReference type="Proteomes" id="UP000023152">
    <property type="component" value="Unassembled WGS sequence"/>
</dbReference>
<evidence type="ECO:0000256" key="6">
    <source>
        <dbReference type="PROSITE-ProRule" id="PRU00104"/>
    </source>
</evidence>
<dbReference type="EC" id="2.3.2.26" evidence="3"/>
<evidence type="ECO:0000256" key="3">
    <source>
        <dbReference type="ARBA" id="ARBA00012485"/>
    </source>
</evidence>
<dbReference type="PROSITE" id="PS50237">
    <property type="entry name" value="HECT"/>
    <property type="match status" value="1"/>
</dbReference>
<dbReference type="InterPro" id="IPR050409">
    <property type="entry name" value="E3_ubiq-protein_ligase"/>
</dbReference>
<proteinExistence type="predicted"/>
<gene>
    <name evidence="9" type="ORF">RFI_10689</name>
</gene>
<feature type="active site" description="Glycyl thioester intermediate" evidence="6">
    <location>
        <position position="853"/>
    </location>
</feature>
<evidence type="ECO:0000256" key="7">
    <source>
        <dbReference type="SAM" id="MobiDB-lite"/>
    </source>
</evidence>
<reference evidence="9 10" key="1">
    <citation type="journal article" date="2013" name="Curr. Biol.">
        <title>The Genome of the Foraminiferan Reticulomyxa filosa.</title>
        <authorList>
            <person name="Glockner G."/>
            <person name="Hulsmann N."/>
            <person name="Schleicher M."/>
            <person name="Noegel A.A."/>
            <person name="Eichinger L."/>
            <person name="Gallinger C."/>
            <person name="Pawlowski J."/>
            <person name="Sierra R."/>
            <person name="Euteneuer U."/>
            <person name="Pillet L."/>
            <person name="Moustafa A."/>
            <person name="Platzer M."/>
            <person name="Groth M."/>
            <person name="Szafranski K."/>
            <person name="Schliwa M."/>
        </authorList>
    </citation>
    <scope>NUCLEOTIDE SEQUENCE [LARGE SCALE GENOMIC DNA]</scope>
</reference>
<dbReference type="Pfam" id="PF00632">
    <property type="entry name" value="HECT"/>
    <property type="match status" value="1"/>
</dbReference>
<feature type="compositionally biased region" description="Polar residues" evidence="7">
    <location>
        <begin position="352"/>
        <end position="363"/>
    </location>
</feature>
<dbReference type="CDD" id="cd00078">
    <property type="entry name" value="HECTc"/>
    <property type="match status" value="1"/>
</dbReference>
<dbReference type="Gene3D" id="3.30.2410.10">
    <property type="entry name" value="Hect, E3 ligase catalytic domain"/>
    <property type="match status" value="1"/>
</dbReference>
<comment type="catalytic activity">
    <reaction evidence="1">
        <text>S-ubiquitinyl-[E2 ubiquitin-conjugating enzyme]-L-cysteine + [acceptor protein]-L-lysine = [E2 ubiquitin-conjugating enzyme]-L-cysteine + N(6)-ubiquitinyl-[acceptor protein]-L-lysine.</text>
        <dbReference type="EC" id="2.3.2.26"/>
    </reaction>
</comment>
<feature type="compositionally biased region" description="Basic and acidic residues" evidence="7">
    <location>
        <begin position="366"/>
        <end position="376"/>
    </location>
</feature>
<evidence type="ECO:0000259" key="8">
    <source>
        <dbReference type="PROSITE" id="PS50237"/>
    </source>
</evidence>
<feature type="compositionally biased region" description="Basic and acidic residues" evidence="7">
    <location>
        <begin position="315"/>
        <end position="335"/>
    </location>
</feature>
<keyword evidence="5 6" id="KW-0833">Ubl conjugation pathway</keyword>